<comment type="subunit">
    <text evidence="12 13">Component of the ubiquinol-cytochrome c oxidoreductase (cytochrome b-c1 complex, complex III, CIII), a multisubunit enzyme composed of 11 subunits. The complex is composed of 3 respiratory subunits cytochrome b, cytochrome c1 and Rieske protein UQCRFS1, 2 core protein subunits UQCRC1/QCR1 and UQCRC2/QCR2, and 6 low-molecular weight protein subunits UQCRH/QCR6, UQCRB/QCR7, UQCRQ/QCR8, UQCR10/QCR9, UQCR11/QCR10 and subunit 9, the cleavage product of Rieske protein UQCRFS1. The complex exists as an obligatory dimer and forms supercomplexes (SCs) in the inner mitochondrial membrane with NADH-ubiquinone oxidoreductase (complex I, CI) and cytochrome c oxidase (complex IV, CIV), resulting in different assemblies (supercomplex SCI(1)III(2)IV(1) and megacomplex MCI(2)III(2)IV(2)). Interacts with UQCC6.</text>
</comment>
<evidence type="ECO:0000256" key="6">
    <source>
        <dbReference type="ARBA" id="ARBA00022692"/>
    </source>
</evidence>
<dbReference type="GO" id="GO:0005743">
    <property type="term" value="C:mitochondrial inner membrane"/>
    <property type="evidence" value="ECO:0007669"/>
    <property type="project" value="UniProtKB-SubCell"/>
</dbReference>
<evidence type="ECO:0000313" key="14">
    <source>
        <dbReference type="EMBL" id="OWF44219.1"/>
    </source>
</evidence>
<dbReference type="InterPro" id="IPR004205">
    <property type="entry name" value="Cyt_bc1_su8"/>
</dbReference>
<dbReference type="PANTHER" id="PTHR12119">
    <property type="entry name" value="UBIQUINOL-CYTOCHROME C REDUCTASE COMPLEX UBIQUINONE-BINDING PROTEIN QP-C"/>
    <property type="match status" value="1"/>
</dbReference>
<dbReference type="EMBL" id="NEDP02004844">
    <property type="protein sequence ID" value="OWF44219.1"/>
    <property type="molecule type" value="Genomic_DNA"/>
</dbReference>
<evidence type="ECO:0000256" key="3">
    <source>
        <dbReference type="ARBA" id="ARBA00016324"/>
    </source>
</evidence>
<dbReference type="SUPFAM" id="SSF81508">
    <property type="entry name" value="Ubiquinone-binding protein QP-C of cytochrome bc1 complex (Ubiquinol-cytochrome c reductase)"/>
    <property type="match status" value="1"/>
</dbReference>
<evidence type="ECO:0000313" key="15">
    <source>
        <dbReference type="Proteomes" id="UP000242188"/>
    </source>
</evidence>
<keyword evidence="11" id="KW-0472">Membrane</keyword>
<dbReference type="Pfam" id="PF02939">
    <property type="entry name" value="UcrQ"/>
    <property type="match status" value="1"/>
</dbReference>
<keyword evidence="6" id="KW-0812">Transmembrane</keyword>
<dbReference type="GO" id="GO:0006122">
    <property type="term" value="P:mitochondrial electron transport, ubiquinol to cytochrome c"/>
    <property type="evidence" value="ECO:0007669"/>
    <property type="project" value="UniProtKB-UniRule"/>
</dbReference>
<comment type="caution">
    <text evidence="14">The sequence shown here is derived from an EMBL/GenBank/DDBJ whole genome shotgun (WGS) entry which is preliminary data.</text>
</comment>
<evidence type="ECO:0000256" key="10">
    <source>
        <dbReference type="ARBA" id="ARBA00023128"/>
    </source>
</evidence>
<proteinExistence type="inferred from homology"/>
<reference evidence="14 15" key="1">
    <citation type="journal article" date="2017" name="Nat. Ecol. Evol.">
        <title>Scallop genome provides insights into evolution of bilaterian karyotype and development.</title>
        <authorList>
            <person name="Wang S."/>
            <person name="Zhang J."/>
            <person name="Jiao W."/>
            <person name="Li J."/>
            <person name="Xun X."/>
            <person name="Sun Y."/>
            <person name="Guo X."/>
            <person name="Huan P."/>
            <person name="Dong B."/>
            <person name="Zhang L."/>
            <person name="Hu X."/>
            <person name="Sun X."/>
            <person name="Wang J."/>
            <person name="Zhao C."/>
            <person name="Wang Y."/>
            <person name="Wang D."/>
            <person name="Huang X."/>
            <person name="Wang R."/>
            <person name="Lv J."/>
            <person name="Li Y."/>
            <person name="Zhang Z."/>
            <person name="Liu B."/>
            <person name="Lu W."/>
            <person name="Hui Y."/>
            <person name="Liang J."/>
            <person name="Zhou Z."/>
            <person name="Hou R."/>
            <person name="Li X."/>
            <person name="Liu Y."/>
            <person name="Li H."/>
            <person name="Ning X."/>
            <person name="Lin Y."/>
            <person name="Zhao L."/>
            <person name="Xing Q."/>
            <person name="Dou J."/>
            <person name="Li Y."/>
            <person name="Mao J."/>
            <person name="Guo H."/>
            <person name="Dou H."/>
            <person name="Li T."/>
            <person name="Mu C."/>
            <person name="Jiang W."/>
            <person name="Fu Q."/>
            <person name="Fu X."/>
            <person name="Miao Y."/>
            <person name="Liu J."/>
            <person name="Yu Q."/>
            <person name="Li R."/>
            <person name="Liao H."/>
            <person name="Li X."/>
            <person name="Kong Y."/>
            <person name="Jiang Z."/>
            <person name="Chourrout D."/>
            <person name="Li R."/>
            <person name="Bao Z."/>
        </authorList>
    </citation>
    <scope>NUCLEOTIDE SEQUENCE [LARGE SCALE GENOMIC DNA]</scope>
    <source>
        <strain evidence="14 15">PY_sf001</strain>
    </source>
</reference>
<evidence type="ECO:0000256" key="9">
    <source>
        <dbReference type="ARBA" id="ARBA00022989"/>
    </source>
</evidence>
<organism evidence="14 15">
    <name type="scientific">Mizuhopecten yessoensis</name>
    <name type="common">Japanese scallop</name>
    <name type="synonym">Patinopecten yessoensis</name>
    <dbReference type="NCBI Taxonomy" id="6573"/>
    <lineage>
        <taxon>Eukaryota</taxon>
        <taxon>Metazoa</taxon>
        <taxon>Spiralia</taxon>
        <taxon>Lophotrochozoa</taxon>
        <taxon>Mollusca</taxon>
        <taxon>Bivalvia</taxon>
        <taxon>Autobranchia</taxon>
        <taxon>Pteriomorphia</taxon>
        <taxon>Pectinida</taxon>
        <taxon>Pectinoidea</taxon>
        <taxon>Pectinidae</taxon>
        <taxon>Mizuhopecten</taxon>
    </lineage>
</organism>
<comment type="subcellular location">
    <subcellularLocation>
        <location evidence="1 13">Mitochondrion inner membrane</location>
        <topology evidence="1 13">Single-pass membrane protein</topology>
    </subcellularLocation>
</comment>
<evidence type="ECO:0000256" key="8">
    <source>
        <dbReference type="ARBA" id="ARBA00022982"/>
    </source>
</evidence>
<keyword evidence="4 13" id="KW-0813">Transport</keyword>
<keyword evidence="7 13" id="KW-0999">Mitochondrion inner membrane</keyword>
<name>A0A210Q6B0_MIZYE</name>
<evidence type="ECO:0000256" key="1">
    <source>
        <dbReference type="ARBA" id="ARBA00004434"/>
    </source>
</evidence>
<keyword evidence="10 13" id="KW-0496">Mitochondrion</keyword>
<evidence type="ECO:0000256" key="13">
    <source>
        <dbReference type="RuleBase" id="RU368118"/>
    </source>
</evidence>
<dbReference type="GO" id="GO:0045275">
    <property type="term" value="C:respiratory chain complex III"/>
    <property type="evidence" value="ECO:0007669"/>
    <property type="project" value="UniProtKB-UniRule"/>
</dbReference>
<evidence type="ECO:0000256" key="5">
    <source>
        <dbReference type="ARBA" id="ARBA00022660"/>
    </source>
</evidence>
<dbReference type="InterPro" id="IPR036642">
    <property type="entry name" value="Cyt_bc1_su8_sf"/>
</dbReference>
<keyword evidence="9" id="KW-1133">Transmembrane helix</keyword>
<evidence type="ECO:0000256" key="11">
    <source>
        <dbReference type="ARBA" id="ARBA00023136"/>
    </source>
</evidence>
<keyword evidence="5 13" id="KW-0679">Respiratory chain</keyword>
<accession>A0A210Q6B0</accession>
<evidence type="ECO:0000256" key="4">
    <source>
        <dbReference type="ARBA" id="ARBA00022448"/>
    </source>
</evidence>
<evidence type="ECO:0000256" key="2">
    <source>
        <dbReference type="ARBA" id="ARBA00007668"/>
    </source>
</evidence>
<evidence type="ECO:0000256" key="7">
    <source>
        <dbReference type="ARBA" id="ARBA00022792"/>
    </source>
</evidence>
<gene>
    <name evidence="14" type="ORF">KP79_PYT13213</name>
</gene>
<evidence type="ECO:0000256" key="12">
    <source>
        <dbReference type="ARBA" id="ARBA00047105"/>
    </source>
</evidence>
<sequence length="81" mass="9375">MGRKYGHITKNGTGLVTYALSPHEQKAFPFLLKKVIPNTLRRFSGKWPVLLVPMGVFYWTKWAGAKSEYYNSKEYLAEHPE</sequence>
<keyword evidence="15" id="KW-1185">Reference proteome</keyword>
<protein>
    <recommendedName>
        <fullName evidence="3 13">Cytochrome b-c1 complex subunit 8</fullName>
    </recommendedName>
    <alternativeName>
        <fullName evidence="13">Complex III subunit 8</fullName>
    </alternativeName>
</protein>
<dbReference type="Gene3D" id="1.20.5.210">
    <property type="entry name" value="Cytochrome b-c1 complex subunit 8"/>
    <property type="match status" value="1"/>
</dbReference>
<comment type="similarity">
    <text evidence="2 13">Belongs to the UQCRQ/QCR8 family.</text>
</comment>
<dbReference type="Proteomes" id="UP000242188">
    <property type="component" value="Unassembled WGS sequence"/>
</dbReference>
<dbReference type="AlphaFoldDB" id="A0A210Q6B0"/>
<keyword evidence="8 13" id="KW-0249">Electron transport</keyword>
<comment type="function">
    <text evidence="13">Component of the ubiquinol-cytochrome c oxidoreductase, a multisubunit transmembrane complex that is part of the mitochondrial electron transport chain which drives oxidative phosphorylation. The complex plays an important role in the uptake of multiple carbon sources present in different host niches.</text>
</comment>
<dbReference type="PANTHER" id="PTHR12119:SF2">
    <property type="entry name" value="CYTOCHROME B-C1 COMPLEX SUBUNIT 8"/>
    <property type="match status" value="1"/>
</dbReference>